<organism evidence="3 4">
    <name type="scientific">Candidatus Segetimicrobium genomatis</name>
    <dbReference type="NCBI Taxonomy" id="2569760"/>
    <lineage>
        <taxon>Bacteria</taxon>
        <taxon>Bacillati</taxon>
        <taxon>Candidatus Sysuimicrobiota</taxon>
        <taxon>Candidatus Sysuimicrobiia</taxon>
        <taxon>Candidatus Sysuimicrobiales</taxon>
        <taxon>Candidatus Segetimicrobiaceae</taxon>
        <taxon>Candidatus Segetimicrobium</taxon>
    </lineage>
</organism>
<protein>
    <submittedName>
        <fullName evidence="3">MBL fold metallo-hydrolase</fullName>
    </submittedName>
</protein>
<dbReference type="Pfam" id="PF00753">
    <property type="entry name" value="Lactamase_B"/>
    <property type="match status" value="1"/>
</dbReference>
<dbReference type="InterPro" id="IPR001279">
    <property type="entry name" value="Metallo-B-lactamas"/>
</dbReference>
<dbReference type="AlphaFoldDB" id="A0A537M1K6"/>
<dbReference type="FunFam" id="3.60.15.10:FF:000030">
    <property type="entry name" value="Metallo-beta-lactamase family protein"/>
    <property type="match status" value="1"/>
</dbReference>
<dbReference type="PANTHER" id="PTHR43084:SF1">
    <property type="entry name" value="PERSULFIDE DIOXYGENASE ETHE1, MITOCHONDRIAL"/>
    <property type="match status" value="1"/>
</dbReference>
<comment type="caution">
    <text evidence="3">The sequence shown here is derived from an EMBL/GenBank/DDBJ whole genome shotgun (WGS) entry which is preliminary data.</text>
</comment>
<dbReference type="GO" id="GO:0070813">
    <property type="term" value="P:hydrogen sulfide metabolic process"/>
    <property type="evidence" value="ECO:0007669"/>
    <property type="project" value="TreeGrafter"/>
</dbReference>
<dbReference type="SMART" id="SM00849">
    <property type="entry name" value="Lactamase_B"/>
    <property type="match status" value="1"/>
</dbReference>
<feature type="domain" description="Rhodanese" evidence="2">
    <location>
        <begin position="376"/>
        <end position="464"/>
    </location>
</feature>
<dbReference type="Proteomes" id="UP000320393">
    <property type="component" value="Unassembled WGS sequence"/>
</dbReference>
<dbReference type="GO" id="GO:0050313">
    <property type="term" value="F:sulfur dioxygenase activity"/>
    <property type="evidence" value="ECO:0007669"/>
    <property type="project" value="InterPro"/>
</dbReference>
<dbReference type="GO" id="GO:0006749">
    <property type="term" value="P:glutathione metabolic process"/>
    <property type="evidence" value="ECO:0007669"/>
    <property type="project" value="InterPro"/>
</dbReference>
<dbReference type="Gene3D" id="3.40.250.10">
    <property type="entry name" value="Rhodanese-like domain"/>
    <property type="match status" value="2"/>
</dbReference>
<dbReference type="Gene3D" id="3.60.15.10">
    <property type="entry name" value="Ribonuclease Z/Hydroxyacylglutathione hydrolase-like"/>
    <property type="match status" value="1"/>
</dbReference>
<dbReference type="InterPro" id="IPR036866">
    <property type="entry name" value="RibonucZ/Hydroxyglut_hydro"/>
</dbReference>
<keyword evidence="3" id="KW-0378">Hydrolase</keyword>
<dbReference type="SUPFAM" id="SSF52821">
    <property type="entry name" value="Rhodanese/Cell cycle control phosphatase"/>
    <property type="match status" value="2"/>
</dbReference>
<dbReference type="InterPro" id="IPR036873">
    <property type="entry name" value="Rhodanese-like_dom_sf"/>
</dbReference>
<dbReference type="InterPro" id="IPR051682">
    <property type="entry name" value="Mito_Persulfide_Diox"/>
</dbReference>
<dbReference type="Pfam" id="PF00581">
    <property type="entry name" value="Rhodanese"/>
    <property type="match status" value="2"/>
</dbReference>
<gene>
    <name evidence="3" type="ORF">E6H02_03895</name>
</gene>
<sequence>MILTQYYLGCLAHASYLVADPESRTAAVVDPQRDVDQYLADARVHGVEIRHVFLTHFHADFVAGHLELRSRTGAEIYLGRSARAEYPFVPLGNGDAVAFGSVRLGILETPGHSPESISILVYDLRRDPASPHAVLTGDTLFIGDVGRPDLRAAVGWSAERLAGMLYDSLRDKLLPLPDETLVYPAHGAGSLCGRSIGKETVSTMGVQRRYNYALQPMSRDAFIAIVTTDQPDAPAYFTYDAILNARERPTLERALEQGLHPLTIEELRGLRDVRAQLLDARDPADFAGAHLLGSVNIGLGGQYASWAGTLLDRERPIVIIAGRGREGEAAMRLGRIGFDHVAGYLAGGMEATELHRDLVRRMPRVTAPALAELLASSDPPVVLDVRASSEREASRIPGSLHIPLQHLLERIGEVPCGPRTVVVHCASGYRSSIAASLLERHGVPDVADLVGGMAAWNASNLPAA</sequence>
<dbReference type="GO" id="GO:0016787">
    <property type="term" value="F:hydrolase activity"/>
    <property type="evidence" value="ECO:0007669"/>
    <property type="project" value="UniProtKB-KW"/>
</dbReference>
<accession>A0A537M1K6</accession>
<dbReference type="CDD" id="cd00158">
    <property type="entry name" value="RHOD"/>
    <property type="match status" value="2"/>
</dbReference>
<dbReference type="GO" id="GO:0046872">
    <property type="term" value="F:metal ion binding"/>
    <property type="evidence" value="ECO:0007669"/>
    <property type="project" value="UniProtKB-KW"/>
</dbReference>
<dbReference type="PROSITE" id="PS50206">
    <property type="entry name" value="RHODANESE_3"/>
    <property type="match status" value="2"/>
</dbReference>
<dbReference type="SUPFAM" id="SSF56281">
    <property type="entry name" value="Metallo-hydrolase/oxidoreductase"/>
    <property type="match status" value="1"/>
</dbReference>
<dbReference type="InterPro" id="IPR001763">
    <property type="entry name" value="Rhodanese-like_dom"/>
</dbReference>
<dbReference type="SMART" id="SM00450">
    <property type="entry name" value="RHOD"/>
    <property type="match status" value="2"/>
</dbReference>
<dbReference type="PANTHER" id="PTHR43084">
    <property type="entry name" value="PERSULFIDE DIOXYGENASE ETHE1"/>
    <property type="match status" value="1"/>
</dbReference>
<dbReference type="EMBL" id="VBAM01000125">
    <property type="protein sequence ID" value="TMJ14129.1"/>
    <property type="molecule type" value="Genomic_DNA"/>
</dbReference>
<reference evidence="3 4" key="1">
    <citation type="journal article" date="2019" name="Nat. Microbiol.">
        <title>Mediterranean grassland soil C-N compound turnover is dependent on rainfall and depth, and is mediated by genomically divergent microorganisms.</title>
        <authorList>
            <person name="Diamond S."/>
            <person name="Andeer P.F."/>
            <person name="Li Z."/>
            <person name="Crits-Christoph A."/>
            <person name="Burstein D."/>
            <person name="Anantharaman K."/>
            <person name="Lane K.R."/>
            <person name="Thomas B.C."/>
            <person name="Pan C."/>
            <person name="Northen T.R."/>
            <person name="Banfield J.F."/>
        </authorList>
    </citation>
    <scope>NUCLEOTIDE SEQUENCE [LARGE SCALE GENOMIC DNA]</scope>
    <source>
        <strain evidence="3">NP_5</strain>
    </source>
</reference>
<evidence type="ECO:0000256" key="1">
    <source>
        <dbReference type="ARBA" id="ARBA00022723"/>
    </source>
</evidence>
<keyword evidence="1" id="KW-0479">Metal-binding</keyword>
<evidence type="ECO:0000313" key="4">
    <source>
        <dbReference type="Proteomes" id="UP000320393"/>
    </source>
</evidence>
<evidence type="ECO:0000313" key="3">
    <source>
        <dbReference type="EMBL" id="TMJ14129.1"/>
    </source>
</evidence>
<evidence type="ECO:0000259" key="2">
    <source>
        <dbReference type="PROSITE" id="PS50206"/>
    </source>
</evidence>
<feature type="domain" description="Rhodanese" evidence="2">
    <location>
        <begin position="271"/>
        <end position="360"/>
    </location>
</feature>
<dbReference type="CDD" id="cd07724">
    <property type="entry name" value="POD-like_MBL-fold"/>
    <property type="match status" value="1"/>
</dbReference>
<name>A0A537M1K6_9BACT</name>
<proteinExistence type="predicted"/>
<dbReference type="InterPro" id="IPR044528">
    <property type="entry name" value="POD-like_MBL-fold"/>
</dbReference>